<evidence type="ECO:0000313" key="4">
    <source>
        <dbReference type="Proteomes" id="UP000008229"/>
    </source>
</evidence>
<dbReference type="GO" id="GO:0006145">
    <property type="term" value="P:purine nucleobase catabolic process"/>
    <property type="evidence" value="ECO:0007669"/>
    <property type="project" value="TreeGrafter"/>
</dbReference>
<keyword evidence="4" id="KW-1185">Reference proteome</keyword>
<accession>D3F1S3</accession>
<dbReference type="SUPFAM" id="SSF51338">
    <property type="entry name" value="Composite domain of metallo-dependent hydrolases"/>
    <property type="match status" value="1"/>
</dbReference>
<dbReference type="EMBL" id="CP001854">
    <property type="protein sequence ID" value="ADB54104.1"/>
    <property type="molecule type" value="Genomic_DNA"/>
</dbReference>
<dbReference type="InterPro" id="IPR006680">
    <property type="entry name" value="Amidohydro-rel"/>
</dbReference>
<dbReference type="eggNOG" id="COG0044">
    <property type="taxonomic scope" value="Bacteria"/>
</dbReference>
<evidence type="ECO:0000313" key="3">
    <source>
        <dbReference type="EMBL" id="ADB54104.1"/>
    </source>
</evidence>
<evidence type="ECO:0000259" key="2">
    <source>
        <dbReference type="Pfam" id="PF01979"/>
    </source>
</evidence>
<proteinExistence type="inferred from homology"/>
<dbReference type="AlphaFoldDB" id="D3F1S3"/>
<organism evidence="3 4">
    <name type="scientific">Conexibacter woesei (strain DSM 14684 / CCUG 47730 / CIP 108061 / JCM 11494 / NBRC 100937 / ID131577)</name>
    <dbReference type="NCBI Taxonomy" id="469383"/>
    <lineage>
        <taxon>Bacteria</taxon>
        <taxon>Bacillati</taxon>
        <taxon>Actinomycetota</taxon>
        <taxon>Thermoleophilia</taxon>
        <taxon>Solirubrobacterales</taxon>
        <taxon>Conexibacteraceae</taxon>
        <taxon>Conexibacter</taxon>
    </lineage>
</organism>
<dbReference type="RefSeq" id="WP_012937155.1">
    <property type="nucleotide sequence ID" value="NC_013739.1"/>
</dbReference>
<protein>
    <submittedName>
        <fullName evidence="3">Amidohydrolase</fullName>
    </submittedName>
</protein>
<gene>
    <name evidence="3" type="ordered locus">Cwoe_5703</name>
</gene>
<feature type="domain" description="Amidohydrolase-related" evidence="2">
    <location>
        <begin position="50"/>
        <end position="430"/>
    </location>
</feature>
<dbReference type="GO" id="GO:0004038">
    <property type="term" value="F:allantoinase activity"/>
    <property type="evidence" value="ECO:0007669"/>
    <property type="project" value="TreeGrafter"/>
</dbReference>
<dbReference type="InterPro" id="IPR050138">
    <property type="entry name" value="DHOase/Allantoinase_Hydrolase"/>
</dbReference>
<comment type="similarity">
    <text evidence="1">Belongs to the metallo-dependent hydrolases superfamily. Hydantoinase/dihydropyrimidinase family.</text>
</comment>
<dbReference type="Gene3D" id="2.30.40.10">
    <property type="entry name" value="Urease, subunit C, domain 1"/>
    <property type="match status" value="1"/>
</dbReference>
<evidence type="ECO:0000256" key="1">
    <source>
        <dbReference type="ARBA" id="ARBA00008829"/>
    </source>
</evidence>
<name>D3F1S3_CONWI</name>
<dbReference type="InterPro" id="IPR032466">
    <property type="entry name" value="Metal_Hydrolase"/>
</dbReference>
<dbReference type="HOGENOM" id="CLU_015572_4_2_11"/>
<dbReference type="FunFam" id="3.20.20.140:FF:000174">
    <property type="entry name" value="Dihydropyrimidinase-related protein 2"/>
    <property type="match status" value="1"/>
</dbReference>
<dbReference type="KEGG" id="cwo:Cwoe_5703"/>
<sequence length="454" mass="47084">MRTVIAGGGVLTPRGLERLHVAVEGGHVAELLDPAAPLRADRTIDASGLLVLPGAIDPHVHFDVPGDDVATDFAHGTRCAAAGGVTFVVEHPFTDPLVTTAERYADKAVAAARGAVVDFGLWGGLAAGSIGEIAGQAALGAGGFKAYMASNDMDWPPADEATLREGFAAVAAVGGLALVHAEDRATVDAATAEIRASGRTDALAAADARPAVAETIAVRLVLELAAETGARVHLLHLSTPEAVSLVLAARARGLDVSYELTAHHLLLDRDDLARVGALATCAPPLRDRSARERLWEVVLAGEGDMVVTDHCPYDVADKLAGERSPLDRPHGVQSLQEYLPLLFDAAVGRRGMGVPELVALTAAGPARRLGLYPRKGAIALGSDADLVLLDPGAEWVLDPARQLSESQWSPYAGRELRGAVVTTIARGETVFADGEVRAAPGRGRFTPLARGAAA</sequence>
<dbReference type="Pfam" id="PF01979">
    <property type="entry name" value="Amidohydro_1"/>
    <property type="match status" value="1"/>
</dbReference>
<dbReference type="OrthoDB" id="9775759at2"/>
<reference evidence="4" key="2">
    <citation type="submission" date="2010-01" db="EMBL/GenBank/DDBJ databases">
        <title>The complete genome of Conexibacter woesei DSM 14684.</title>
        <authorList>
            <consortium name="US DOE Joint Genome Institute (JGI-PGF)"/>
            <person name="Lucas S."/>
            <person name="Copeland A."/>
            <person name="Lapidus A."/>
            <person name="Glavina del Rio T."/>
            <person name="Dalin E."/>
            <person name="Tice H."/>
            <person name="Bruce D."/>
            <person name="Goodwin L."/>
            <person name="Pitluck S."/>
            <person name="Kyrpides N."/>
            <person name="Mavromatis K."/>
            <person name="Ivanova N."/>
            <person name="Mikhailova N."/>
            <person name="Chertkov O."/>
            <person name="Brettin T."/>
            <person name="Detter J.C."/>
            <person name="Han C."/>
            <person name="Larimer F."/>
            <person name="Land M."/>
            <person name="Hauser L."/>
            <person name="Markowitz V."/>
            <person name="Cheng J.-F."/>
            <person name="Hugenholtz P."/>
            <person name="Woyke T."/>
            <person name="Wu D."/>
            <person name="Pukall R."/>
            <person name="Steenblock K."/>
            <person name="Schneider S."/>
            <person name="Klenk H.-P."/>
            <person name="Eisen J.A."/>
        </authorList>
    </citation>
    <scope>NUCLEOTIDE SEQUENCE [LARGE SCALE GENOMIC DNA]</scope>
    <source>
        <strain evidence="4">DSM 14684 / CIP 108061 / JCM 11494 / NBRC 100937 / ID131577</strain>
    </source>
</reference>
<dbReference type="PANTHER" id="PTHR43668:SF2">
    <property type="entry name" value="ALLANTOINASE"/>
    <property type="match status" value="1"/>
</dbReference>
<dbReference type="STRING" id="469383.Cwoe_5703"/>
<reference evidence="3 4" key="1">
    <citation type="journal article" date="2010" name="Stand. Genomic Sci.">
        <title>Complete genome sequence of Conexibacter woesei type strain (ID131577).</title>
        <authorList>
            <person name="Pukall R."/>
            <person name="Lapidus A."/>
            <person name="Glavina Del Rio T."/>
            <person name="Copeland A."/>
            <person name="Tice H."/>
            <person name="Cheng J.-F."/>
            <person name="Lucas S."/>
            <person name="Chen F."/>
            <person name="Nolan M."/>
            <person name="Bruce D."/>
            <person name="Goodwin L."/>
            <person name="Pitluck S."/>
            <person name="Mavromatis K."/>
            <person name="Ivanova N."/>
            <person name="Ovchinnikova G."/>
            <person name="Pati A."/>
            <person name="Chen A."/>
            <person name="Palaniappan K."/>
            <person name="Land M."/>
            <person name="Hauser L."/>
            <person name="Chang Y.-J."/>
            <person name="Jeffries C.D."/>
            <person name="Chain P."/>
            <person name="Meincke L."/>
            <person name="Sims D."/>
            <person name="Brettin T."/>
            <person name="Detter J.C."/>
            <person name="Rohde M."/>
            <person name="Goeker M."/>
            <person name="Bristow J."/>
            <person name="Eisen J.A."/>
            <person name="Markowitz V."/>
            <person name="Kyrpides N.C."/>
            <person name="Klenk H.-P."/>
            <person name="Hugenholtz P."/>
        </authorList>
    </citation>
    <scope>NUCLEOTIDE SEQUENCE [LARGE SCALE GENOMIC DNA]</scope>
    <source>
        <strain evidence="4">DSM 14684 / CIP 108061 / JCM 11494 / NBRC 100937 / ID131577</strain>
    </source>
</reference>
<keyword evidence="3" id="KW-0378">Hydrolase</keyword>
<dbReference type="PANTHER" id="PTHR43668">
    <property type="entry name" value="ALLANTOINASE"/>
    <property type="match status" value="1"/>
</dbReference>
<dbReference type="Gene3D" id="3.20.20.140">
    <property type="entry name" value="Metal-dependent hydrolases"/>
    <property type="match status" value="1"/>
</dbReference>
<dbReference type="GO" id="GO:0005737">
    <property type="term" value="C:cytoplasm"/>
    <property type="evidence" value="ECO:0007669"/>
    <property type="project" value="TreeGrafter"/>
</dbReference>
<dbReference type="SUPFAM" id="SSF51556">
    <property type="entry name" value="Metallo-dependent hydrolases"/>
    <property type="match status" value="1"/>
</dbReference>
<dbReference type="InterPro" id="IPR011059">
    <property type="entry name" value="Metal-dep_hydrolase_composite"/>
</dbReference>
<dbReference type="Proteomes" id="UP000008229">
    <property type="component" value="Chromosome"/>
</dbReference>